<keyword evidence="1" id="KW-0812">Transmembrane</keyword>
<sequence>MDAVADTELVVDARPVKTARIANASALVAFLVFVVVALLMKRENAGAYFGQQDQIFTVVLGLIVAGGLRLPARPRLHADTTAVRTRGYLGNWRTIPWEAVVAVEFPKSVRFAQLRLPAEERLAIYAVQRMDGPYAVATMQQLRALFAATHPDED</sequence>
<dbReference type="InterPro" id="IPR019692">
    <property type="entry name" value="CFP-6_PH"/>
</dbReference>
<dbReference type="Proteomes" id="UP000186132">
    <property type="component" value="Unassembled WGS sequence"/>
</dbReference>
<evidence type="ECO:0000313" key="4">
    <source>
        <dbReference type="Proteomes" id="UP000186132"/>
    </source>
</evidence>
<dbReference type="Pfam" id="PF10756">
    <property type="entry name" value="bPH_6"/>
    <property type="match status" value="1"/>
</dbReference>
<feature type="transmembrane region" description="Helical" evidence="1">
    <location>
        <begin position="21"/>
        <end position="40"/>
    </location>
</feature>
<name>A0A1M5LU09_9ACTN</name>
<evidence type="ECO:0000313" key="3">
    <source>
        <dbReference type="EMBL" id="SHG68592.1"/>
    </source>
</evidence>
<keyword evidence="4" id="KW-1185">Reference proteome</keyword>
<dbReference type="EMBL" id="FQVU01000003">
    <property type="protein sequence ID" value="SHG68592.1"/>
    <property type="molecule type" value="Genomic_DNA"/>
</dbReference>
<evidence type="ECO:0000256" key="1">
    <source>
        <dbReference type="SAM" id="Phobius"/>
    </source>
</evidence>
<dbReference type="AlphaFoldDB" id="A0A1M5LU09"/>
<feature type="domain" description="Low molecular weight protein antigen 6 PH" evidence="2">
    <location>
        <begin position="73"/>
        <end position="143"/>
    </location>
</feature>
<evidence type="ECO:0000259" key="2">
    <source>
        <dbReference type="Pfam" id="PF10756"/>
    </source>
</evidence>
<protein>
    <submittedName>
        <fullName evidence="3">PH domain-containing protein</fullName>
    </submittedName>
</protein>
<accession>A0A1M5LU09</accession>
<keyword evidence="1" id="KW-1133">Transmembrane helix</keyword>
<organism evidence="3 4">
    <name type="scientific">Jatrophihabitans endophyticus</name>
    <dbReference type="NCBI Taxonomy" id="1206085"/>
    <lineage>
        <taxon>Bacteria</taxon>
        <taxon>Bacillati</taxon>
        <taxon>Actinomycetota</taxon>
        <taxon>Actinomycetes</taxon>
        <taxon>Jatrophihabitantales</taxon>
        <taxon>Jatrophihabitantaceae</taxon>
        <taxon>Jatrophihabitans</taxon>
    </lineage>
</organism>
<dbReference type="STRING" id="1206085.SAMN05443575_2546"/>
<feature type="transmembrane region" description="Helical" evidence="1">
    <location>
        <begin position="55"/>
        <end position="72"/>
    </location>
</feature>
<reference evidence="3 4" key="1">
    <citation type="submission" date="2016-11" db="EMBL/GenBank/DDBJ databases">
        <authorList>
            <person name="Jaros S."/>
            <person name="Januszkiewicz K."/>
            <person name="Wedrychowicz H."/>
        </authorList>
    </citation>
    <scope>NUCLEOTIDE SEQUENCE [LARGE SCALE GENOMIC DNA]</scope>
    <source>
        <strain evidence="3 4">DSM 45627</strain>
    </source>
</reference>
<keyword evidence="1" id="KW-0472">Membrane</keyword>
<proteinExistence type="predicted"/>
<gene>
    <name evidence="3" type="ORF">SAMN05443575_2546</name>
</gene>